<keyword evidence="2" id="KW-0378">Hydrolase</keyword>
<name>B6AJS0_CRYMR</name>
<dbReference type="STRING" id="441375.B6AJS0"/>
<dbReference type="InterPro" id="IPR027417">
    <property type="entry name" value="P-loop_NTPase"/>
</dbReference>
<dbReference type="EMBL" id="DS989740">
    <property type="protein sequence ID" value="EEA08461.1"/>
    <property type="molecule type" value="Genomic_DNA"/>
</dbReference>
<dbReference type="InterPro" id="IPR001810">
    <property type="entry name" value="F-box_dom"/>
</dbReference>
<gene>
    <name evidence="6" type="ORF">CMU_002910</name>
</gene>
<evidence type="ECO:0000256" key="3">
    <source>
        <dbReference type="ARBA" id="ARBA00022840"/>
    </source>
</evidence>
<dbReference type="GO" id="GO:0005634">
    <property type="term" value="C:nucleus"/>
    <property type="evidence" value="ECO:0007669"/>
    <property type="project" value="TreeGrafter"/>
</dbReference>
<dbReference type="eggNOG" id="KOG1001">
    <property type="taxonomic scope" value="Eukaryota"/>
</dbReference>
<accession>B6AJS0</accession>
<dbReference type="OMA" id="INISDLM"/>
<dbReference type="GO" id="GO:0016787">
    <property type="term" value="F:hydrolase activity"/>
    <property type="evidence" value="ECO:0007669"/>
    <property type="project" value="UniProtKB-KW"/>
</dbReference>
<feature type="region of interest" description="Disordered" evidence="4">
    <location>
        <begin position="1669"/>
        <end position="1688"/>
    </location>
</feature>
<dbReference type="Pfam" id="PF00271">
    <property type="entry name" value="Helicase_C"/>
    <property type="match status" value="1"/>
</dbReference>
<reference evidence="6" key="1">
    <citation type="submission" date="2008-06" db="EMBL/GenBank/DDBJ databases">
        <authorList>
            <person name="Lorenzi H."/>
            <person name="Inman J."/>
            <person name="Miller J."/>
            <person name="Schobel S."/>
            <person name="Amedeo P."/>
            <person name="Caler E.V."/>
            <person name="da Silva J."/>
        </authorList>
    </citation>
    <scope>NUCLEOTIDE SEQUENCE [LARGE SCALE GENOMIC DNA]</scope>
    <source>
        <strain evidence="6">RN66</strain>
    </source>
</reference>
<feature type="domain" description="Helicase C-terminal" evidence="5">
    <location>
        <begin position="1486"/>
        <end position="1642"/>
    </location>
</feature>
<evidence type="ECO:0000256" key="2">
    <source>
        <dbReference type="ARBA" id="ARBA00022801"/>
    </source>
</evidence>
<dbReference type="Proteomes" id="UP000001460">
    <property type="component" value="Unassembled WGS sequence"/>
</dbReference>
<evidence type="ECO:0000256" key="1">
    <source>
        <dbReference type="ARBA" id="ARBA00022741"/>
    </source>
</evidence>
<dbReference type="Gene3D" id="3.40.50.300">
    <property type="entry name" value="P-loop containing nucleotide triphosphate hydrolases"/>
    <property type="match status" value="2"/>
</dbReference>
<protein>
    <submittedName>
        <fullName evidence="6">Helicase conserved C-terminal domain-containing protein</fullName>
    </submittedName>
</protein>
<evidence type="ECO:0000313" key="6">
    <source>
        <dbReference type="EMBL" id="EEA08461.1"/>
    </source>
</evidence>
<dbReference type="InterPro" id="IPR014001">
    <property type="entry name" value="Helicase_ATP-bd"/>
</dbReference>
<evidence type="ECO:0000259" key="5">
    <source>
        <dbReference type="PROSITE" id="PS51194"/>
    </source>
</evidence>
<dbReference type="InterPro" id="IPR049730">
    <property type="entry name" value="SNF2/RAD54-like_C"/>
</dbReference>
<keyword evidence="7" id="KW-1185">Reference proteome</keyword>
<dbReference type="SMART" id="SM00490">
    <property type="entry name" value="HELICc"/>
    <property type="match status" value="1"/>
</dbReference>
<dbReference type="CDD" id="cd18793">
    <property type="entry name" value="SF2_C_SNF"/>
    <property type="match status" value="1"/>
</dbReference>
<dbReference type="Pfam" id="PF00646">
    <property type="entry name" value="F-box"/>
    <property type="match status" value="1"/>
</dbReference>
<dbReference type="GeneID" id="6998000"/>
<dbReference type="GO" id="GO:0008094">
    <property type="term" value="F:ATP-dependent activity, acting on DNA"/>
    <property type="evidence" value="ECO:0007669"/>
    <property type="project" value="TreeGrafter"/>
</dbReference>
<dbReference type="PANTHER" id="PTHR45626">
    <property type="entry name" value="TRANSCRIPTION TERMINATION FACTOR 2-RELATED"/>
    <property type="match status" value="1"/>
</dbReference>
<dbReference type="Pfam" id="PF00176">
    <property type="entry name" value="SNF2-rel_dom"/>
    <property type="match status" value="1"/>
</dbReference>
<dbReference type="VEuPathDB" id="CryptoDB:CMU_002910"/>
<dbReference type="InterPro" id="IPR001650">
    <property type="entry name" value="Helicase_C-like"/>
</dbReference>
<evidence type="ECO:0000313" key="7">
    <source>
        <dbReference type="Proteomes" id="UP000001460"/>
    </source>
</evidence>
<dbReference type="GO" id="GO:0006281">
    <property type="term" value="P:DNA repair"/>
    <property type="evidence" value="ECO:0007669"/>
    <property type="project" value="TreeGrafter"/>
</dbReference>
<keyword evidence="1" id="KW-0547">Nucleotide-binding</keyword>
<dbReference type="RefSeq" id="XP_002142810.1">
    <property type="nucleotide sequence ID" value="XM_002142774.1"/>
</dbReference>
<dbReference type="InterPro" id="IPR000330">
    <property type="entry name" value="SNF2_N"/>
</dbReference>
<evidence type="ECO:0000256" key="4">
    <source>
        <dbReference type="SAM" id="MobiDB-lite"/>
    </source>
</evidence>
<feature type="compositionally biased region" description="Polar residues" evidence="4">
    <location>
        <begin position="1675"/>
        <end position="1688"/>
    </location>
</feature>
<dbReference type="PANTHER" id="PTHR45626:SF14">
    <property type="entry name" value="ATP-DEPENDENT DNA HELICASE (EUROFUNG)"/>
    <property type="match status" value="1"/>
</dbReference>
<dbReference type="OrthoDB" id="448448at2759"/>
<dbReference type="InterPro" id="IPR036047">
    <property type="entry name" value="F-box-like_dom_sf"/>
</dbReference>
<dbReference type="GO" id="GO:0004386">
    <property type="term" value="F:helicase activity"/>
    <property type="evidence" value="ECO:0007669"/>
    <property type="project" value="UniProtKB-KW"/>
</dbReference>
<proteinExistence type="predicted"/>
<organism evidence="6 7">
    <name type="scientific">Cryptosporidium muris (strain RN66)</name>
    <dbReference type="NCBI Taxonomy" id="441375"/>
    <lineage>
        <taxon>Eukaryota</taxon>
        <taxon>Sar</taxon>
        <taxon>Alveolata</taxon>
        <taxon>Apicomplexa</taxon>
        <taxon>Conoidasida</taxon>
        <taxon>Coccidia</taxon>
        <taxon>Eucoccidiorida</taxon>
        <taxon>Eimeriorina</taxon>
        <taxon>Cryptosporidiidae</taxon>
        <taxon>Cryptosporidium</taxon>
    </lineage>
</organism>
<dbReference type="SUPFAM" id="SSF52540">
    <property type="entry name" value="P-loop containing nucleoside triphosphate hydrolases"/>
    <property type="match status" value="2"/>
</dbReference>
<dbReference type="SMART" id="SM00487">
    <property type="entry name" value="DEXDc"/>
    <property type="match status" value="1"/>
</dbReference>
<dbReference type="GO" id="GO:0005524">
    <property type="term" value="F:ATP binding"/>
    <property type="evidence" value="ECO:0007669"/>
    <property type="project" value="UniProtKB-KW"/>
</dbReference>
<dbReference type="InterPro" id="IPR050628">
    <property type="entry name" value="SNF2_RAD54_helicase_TF"/>
</dbReference>
<keyword evidence="3" id="KW-0067">ATP-binding</keyword>
<sequence length="1729" mass="201494">MDISNINCMDRWIPLGILWLYADNIVDIIDLNNKCWLSKLHGFKELINLKKVSNYDVWYHLSKICDGVRIDTVIERIIVNNNIKSDLNLIEYCRKYNLKYNNTINFPIEKSVNIFRAIVWINLSIKLLSKYNCDRAMLSVPNFNSFYQVIFHLNTVIYDNTLVCSHRDICLYNLYYEMLRGNLIRNTTKYNTIESSYSKGLGKLNYSYCNILGCLEHIKAPNFSSKDINISDLMDCIEVKIGNMPYNGNFILDTSNLTINMDTGHKENYNNIIPSSNSAITPPNNTQLNLDLIGCGLNLIHHSNKIQGINALLPKEIWLGILDYLDVMTCKEFGRTCRLFKSIWLIHNHNNLLPHQRQSVAWLLQREFGSLNYKNYVDNGDNNWIFDSNPIKFLRHCNDEFKSLSFWYYIPIQGFLKNENLILLIKKSLNSQLICNVDEIFGQIIQDHLFGLKIHPSIILENFEDISKLFCKDWIPSCCLYVSHCNQVIYFGYPPNLNEINSYTKLSMYGNDILRSYTHYKKYKDRQVFYENFGGILCDDPGLGKTLTILSLISKTPNCLSKVNMENFSESRVIHFPQGVQYLVRDIHNGNISFLYEKNNQGCINRHLGDKMNYLEFKETLEKNNMGNRRKYRSNLQNSRMKRDILQSKSTLILVPNHLIQHWKSELKKWFAASKLSEYDCSLRQEQNRIQDEDSMEIRKKRVKFDLNNLNNKNERDYSEPCQSNKLDTSVLHMNKEDHTVFGNLLTGEAKVYSKELFNNNSNSVYLNHKEVEGYIEGNEALLQSPIFIFDDPKKDVIPDAEILSRSNIVILSYRMLTKQFQMCKIKKEYTRVSSKVQKNFSKIKSLSINFDKSYKMSFNSLDLSNSQFEYVNSPILKVKWLRLIVDEGHNIGSSSITSSLYKQFIFKIESNYRWIMSGTPLPVSLYKCINTYIPNIFEFLRLPIIWSKKKNWNLGDDIKNVSKVNNLPEYLSLSNGDLSSSNLIQEDLIINKHNYSDDFIYDKFISDNIVIESSNSVFKSITKRSTSDKHGDFISPMGLFGLILQLGSITVYHRKDSCLKNYLPSLIGPEKVVLRPFIKNELLVYNILVELLQRNLFCTFYNTENVDSLLHTSNAQYRQDILWNLRFSSVLGFIVTLSKLEGNKDLGMDYIYNICKIPKLFVNSHDIQELELMLLNTHPIYVNNLYYDIYSMDRLKFVLYLYSRFNGADLDFDYDESGLIDKNSCNYNLSYDSHSKALYKCDSCQKSVIFPLIIPCKYLHLTCINCIMFKLGYKPIEVKWDSSDKDEYNNLKGYGNFQSYMNNLNCRYTLQCKNSNYISQNIIEHNKRTSRRYIWPKRAGVNYCVICGPEIRINSDFFDRLQVPIQIKYPESVSLKDYQNPQNREFNAYSRSDQHIIIQNYVNLCGTFSKILPVSILNALRKLLIESFDDPRIDSILTRLYTEKIVQNTGVSTNNMYISGSYFATSVHSANNLPVIALVSLSSSKLRYVIHCILNNLDTYPRSKIMIVSNFWQQLDFLYNTLNIFNIRTCRFYPHIPKVESLVTINDFQTKPDISVLLLSVELGSHGLDLSCVSFIYIIDPITDEGIEKQTIARAYRMREIVSKGSGQVFPKDINCRSTLEYLSFVKVTYCLVEDTIEDILYDYVKHMRKIQFDNKYINSRRNLNTKRKRSYTNRKTSQGGQSHIRGSSQKLENILNPIKDDIEITENEDLIDNLDPTQALLRIFINK</sequence>
<keyword evidence="6" id="KW-0347">Helicase</keyword>
<dbReference type="PROSITE" id="PS51194">
    <property type="entry name" value="HELICASE_CTER"/>
    <property type="match status" value="1"/>
</dbReference>
<dbReference type="SUPFAM" id="SSF81383">
    <property type="entry name" value="F-box domain"/>
    <property type="match status" value="1"/>
</dbReference>